<evidence type="ECO:0000313" key="1">
    <source>
        <dbReference type="EMBL" id="MEQ2203708.1"/>
    </source>
</evidence>
<gene>
    <name evidence="1" type="primary">IGF1R_2</name>
    <name evidence="1" type="ORF">XENOCAPTIV_002537</name>
</gene>
<dbReference type="Proteomes" id="UP001434883">
    <property type="component" value="Unassembled WGS sequence"/>
</dbReference>
<evidence type="ECO:0000313" key="2">
    <source>
        <dbReference type="Proteomes" id="UP001434883"/>
    </source>
</evidence>
<protein>
    <submittedName>
        <fullName evidence="1">Insulin-like growth factor 1 receptor</fullName>
    </submittedName>
</protein>
<dbReference type="CDD" id="cd00063">
    <property type="entry name" value="FN3"/>
    <property type="match status" value="1"/>
</dbReference>
<dbReference type="EMBL" id="JAHRIN010034866">
    <property type="protein sequence ID" value="MEQ2203708.1"/>
    <property type="molecule type" value="Genomic_DNA"/>
</dbReference>
<proteinExistence type="predicted"/>
<dbReference type="InterPro" id="IPR003961">
    <property type="entry name" value="FN3_dom"/>
</dbReference>
<organism evidence="1 2">
    <name type="scientific">Xenoophorus captivus</name>
    <dbReference type="NCBI Taxonomy" id="1517983"/>
    <lineage>
        <taxon>Eukaryota</taxon>
        <taxon>Metazoa</taxon>
        <taxon>Chordata</taxon>
        <taxon>Craniata</taxon>
        <taxon>Vertebrata</taxon>
        <taxon>Euteleostomi</taxon>
        <taxon>Actinopterygii</taxon>
        <taxon>Neopterygii</taxon>
        <taxon>Teleostei</taxon>
        <taxon>Neoteleostei</taxon>
        <taxon>Acanthomorphata</taxon>
        <taxon>Ovalentaria</taxon>
        <taxon>Atherinomorphae</taxon>
        <taxon>Cyprinodontiformes</taxon>
        <taxon>Goodeidae</taxon>
        <taxon>Xenoophorus</taxon>
    </lineage>
</organism>
<dbReference type="InterPro" id="IPR013783">
    <property type="entry name" value="Ig-like_fold"/>
</dbReference>
<accession>A0ABV0R7N9</accession>
<comment type="caution">
    <text evidence="1">The sequence shown here is derived from an EMBL/GenBank/DDBJ whole genome shotgun (WGS) entry which is preliminary data.</text>
</comment>
<reference evidence="1 2" key="1">
    <citation type="submission" date="2021-06" db="EMBL/GenBank/DDBJ databases">
        <authorList>
            <person name="Palmer J.M."/>
        </authorList>
    </citation>
    <scope>NUCLEOTIDE SEQUENCE [LARGE SCALE GENOMIC DNA]</scope>
    <source>
        <strain evidence="1 2">XC_2019</strain>
        <tissue evidence="1">Muscle</tissue>
    </source>
</reference>
<name>A0ABV0R7N9_9TELE</name>
<dbReference type="InterPro" id="IPR036116">
    <property type="entry name" value="FN3_sf"/>
</dbReference>
<feature type="non-terminal residue" evidence="1">
    <location>
        <position position="1"/>
    </location>
</feature>
<dbReference type="Gene3D" id="2.60.40.10">
    <property type="entry name" value="Immunoglobulins"/>
    <property type="match status" value="1"/>
</dbReference>
<keyword evidence="2" id="KW-1185">Reference proteome</keyword>
<sequence length="73" mass="8104">FEGQDGCGFNSWNMVDVELRPDKETDPGVLLSGLKPWTQYAVFVKAITLMVEDKHMPGAKSKVVYIRTSPSGM</sequence>
<dbReference type="SUPFAM" id="SSF49265">
    <property type="entry name" value="Fibronectin type III"/>
    <property type="match status" value="1"/>
</dbReference>